<gene>
    <name evidence="2" type="ORF">GCM10023321_54170</name>
</gene>
<dbReference type="InterPro" id="IPR046261">
    <property type="entry name" value="DUF6294"/>
</dbReference>
<feature type="domain" description="DUF6294" evidence="1">
    <location>
        <begin position="92"/>
        <end position="174"/>
    </location>
</feature>
<dbReference type="EMBL" id="BAABJP010000030">
    <property type="protein sequence ID" value="GAA5164900.1"/>
    <property type="molecule type" value="Genomic_DNA"/>
</dbReference>
<name>A0ABP9QNF5_9PSEU</name>
<reference evidence="3" key="1">
    <citation type="journal article" date="2019" name="Int. J. Syst. Evol. Microbiol.">
        <title>The Global Catalogue of Microorganisms (GCM) 10K type strain sequencing project: providing services to taxonomists for standard genome sequencing and annotation.</title>
        <authorList>
            <consortium name="The Broad Institute Genomics Platform"/>
            <consortium name="The Broad Institute Genome Sequencing Center for Infectious Disease"/>
            <person name="Wu L."/>
            <person name="Ma J."/>
        </authorList>
    </citation>
    <scope>NUCLEOTIDE SEQUENCE [LARGE SCALE GENOMIC DNA]</scope>
    <source>
        <strain evidence="3">JCM 18303</strain>
    </source>
</reference>
<dbReference type="Pfam" id="PF19811">
    <property type="entry name" value="DUF6294"/>
    <property type="match status" value="1"/>
</dbReference>
<evidence type="ECO:0000259" key="1">
    <source>
        <dbReference type="Pfam" id="PF19811"/>
    </source>
</evidence>
<proteinExistence type="predicted"/>
<accession>A0ABP9QNF5</accession>
<sequence length="174" mass="19145">MIRHHFREGTTMPKDLIDEAQSYNGETAEAEVVVTIPKRDEVLSASTDEPKLEEKLDTRALQAADFMWGAPLRSGDCKLSGLINGTLDKGPTLRLRSDGTAELLSRFFSTDDGDAWVVVRLVLFDSNGTALFTFPRFSSPGTVTDNQVINWVARLSFPAVFFSSVTGANMTYSC</sequence>
<comment type="caution">
    <text evidence="2">The sequence shown here is derived from an EMBL/GenBank/DDBJ whole genome shotgun (WGS) entry which is preliminary data.</text>
</comment>
<keyword evidence="3" id="KW-1185">Reference proteome</keyword>
<evidence type="ECO:0000313" key="3">
    <source>
        <dbReference type="Proteomes" id="UP001428817"/>
    </source>
</evidence>
<dbReference type="Proteomes" id="UP001428817">
    <property type="component" value="Unassembled WGS sequence"/>
</dbReference>
<organism evidence="2 3">
    <name type="scientific">Pseudonocardia eucalypti</name>
    <dbReference type="NCBI Taxonomy" id="648755"/>
    <lineage>
        <taxon>Bacteria</taxon>
        <taxon>Bacillati</taxon>
        <taxon>Actinomycetota</taxon>
        <taxon>Actinomycetes</taxon>
        <taxon>Pseudonocardiales</taxon>
        <taxon>Pseudonocardiaceae</taxon>
        <taxon>Pseudonocardia</taxon>
    </lineage>
</organism>
<evidence type="ECO:0000313" key="2">
    <source>
        <dbReference type="EMBL" id="GAA5164900.1"/>
    </source>
</evidence>
<protein>
    <recommendedName>
        <fullName evidence="1">DUF6294 domain-containing protein</fullName>
    </recommendedName>
</protein>